<dbReference type="SUPFAM" id="SSF52266">
    <property type="entry name" value="SGNH hydrolase"/>
    <property type="match status" value="1"/>
</dbReference>
<dbReference type="PANTHER" id="PTHR30383:SF24">
    <property type="entry name" value="THIOESTERASE 1_PROTEASE 1_LYSOPHOSPHOLIPASE L1"/>
    <property type="match status" value="1"/>
</dbReference>
<sequence>MAHFSYKLVASCTARKKSGLLGIRLGLLLISLLFANFAVSDQSGSAQKVAGEHKLLVLGDSLSAAYGLSAHQGWVYLLAQQWRQSNTPIEVINAAISGDTTDGGLARLPRLLALHQPTHLYIELGGNNALQGHNPRKIKQNLINMIELAKDNNVEVIIQEMQIPTNYGARYTKAFTAIFHDLAKQFDIPLIPFFLQDIALDASLMQRDGIHPTKEAQSLIVDFMAPKLLMAINS</sequence>
<dbReference type="Pfam" id="PF13472">
    <property type="entry name" value="Lipase_GDSL_2"/>
    <property type="match status" value="1"/>
</dbReference>
<dbReference type="Proteomes" id="UP000053586">
    <property type="component" value="Unassembled WGS sequence"/>
</dbReference>
<dbReference type="InterPro" id="IPR051532">
    <property type="entry name" value="Ester_Hydrolysis_Enzymes"/>
</dbReference>
<protein>
    <submittedName>
        <fullName evidence="3">Acyl-CoA thioesterase I</fullName>
    </submittedName>
</protein>
<dbReference type="GO" id="GO:0004622">
    <property type="term" value="F:phosphatidylcholine lysophospholipase activity"/>
    <property type="evidence" value="ECO:0007669"/>
    <property type="project" value="TreeGrafter"/>
</dbReference>
<proteinExistence type="predicted"/>
<evidence type="ECO:0000313" key="3">
    <source>
        <dbReference type="EMBL" id="GAB55308.1"/>
    </source>
</evidence>
<dbReference type="AlphaFoldDB" id="H5TAI1"/>
<dbReference type="PANTHER" id="PTHR30383">
    <property type="entry name" value="THIOESTERASE 1/PROTEASE 1/LYSOPHOSPHOLIPASE L1"/>
    <property type="match status" value="1"/>
</dbReference>
<evidence type="ECO:0000259" key="2">
    <source>
        <dbReference type="Pfam" id="PF13472"/>
    </source>
</evidence>
<dbReference type="STRING" id="56804.BAE46_13905"/>
<dbReference type="InterPro" id="IPR036514">
    <property type="entry name" value="SGNH_hydro_sf"/>
</dbReference>
<dbReference type="InterPro" id="IPR013830">
    <property type="entry name" value="SGNH_hydro"/>
</dbReference>
<dbReference type="eggNOG" id="COG2755">
    <property type="taxonomic scope" value="Bacteria"/>
</dbReference>
<feature type="domain" description="SGNH hydrolase-type esterase" evidence="2">
    <location>
        <begin position="57"/>
        <end position="216"/>
    </location>
</feature>
<reference evidence="3 4" key="2">
    <citation type="journal article" date="2017" name="Antonie Van Leeuwenhoek">
        <title>Rhizobium rhizosphaerae sp. nov., a novel species isolated from rice rhizosphere.</title>
        <authorList>
            <person name="Zhao J.J."/>
            <person name="Zhang J."/>
            <person name="Zhang R.J."/>
            <person name="Zhang C.W."/>
            <person name="Yin H.Q."/>
            <person name="Zhang X.X."/>
        </authorList>
    </citation>
    <scope>NUCLEOTIDE SEQUENCE [LARGE SCALE GENOMIC DNA]</scope>
    <source>
        <strain evidence="3 4">ACAM 611</strain>
    </source>
</reference>
<accession>H5TAI1</accession>
<gene>
    <name evidence="3" type="primary">tesA</name>
    <name evidence="3" type="ORF">GPUN_1179</name>
</gene>
<reference evidence="3 4" key="1">
    <citation type="journal article" date="2012" name="J. Bacteriol.">
        <title>Genome sequence of proteorhodopsin-containing sea ice bacterium Glaciecola punicea ACAM 611T.</title>
        <authorList>
            <person name="Qin Q.-L."/>
            <person name="Xie B.-B."/>
            <person name="Shu Y.-L."/>
            <person name="Rong J.-C."/>
            <person name="Zhao D.-L."/>
            <person name="Zhang X.-Y."/>
            <person name="Chen X.-L."/>
            <person name="Zhou B.-C."/>
            <person name="Zhanga Y.-Z."/>
        </authorList>
    </citation>
    <scope>NUCLEOTIDE SEQUENCE [LARGE SCALE GENOMIC DNA]</scope>
    <source>
        <strain evidence="3 4">ACAM 611</strain>
    </source>
</reference>
<comment type="caution">
    <text evidence="3">The sequence shown here is derived from an EMBL/GenBank/DDBJ whole genome shotgun (WGS) entry which is preliminary data.</text>
</comment>
<dbReference type="EMBL" id="BAET01000008">
    <property type="protein sequence ID" value="GAB55308.1"/>
    <property type="molecule type" value="Genomic_DNA"/>
</dbReference>
<dbReference type="CDD" id="cd01822">
    <property type="entry name" value="Lysophospholipase_L1_like"/>
    <property type="match status" value="1"/>
</dbReference>
<evidence type="ECO:0000313" key="4">
    <source>
        <dbReference type="Proteomes" id="UP000053586"/>
    </source>
</evidence>
<keyword evidence="1" id="KW-0812">Transmembrane</keyword>
<feature type="transmembrane region" description="Helical" evidence="1">
    <location>
        <begin position="21"/>
        <end position="39"/>
    </location>
</feature>
<keyword evidence="1" id="KW-1133">Transmembrane helix</keyword>
<organism evidence="3 4">
    <name type="scientific">Glaciecola punicea ACAM 611</name>
    <dbReference type="NCBI Taxonomy" id="1121923"/>
    <lineage>
        <taxon>Bacteria</taxon>
        <taxon>Pseudomonadati</taxon>
        <taxon>Pseudomonadota</taxon>
        <taxon>Gammaproteobacteria</taxon>
        <taxon>Alteromonadales</taxon>
        <taxon>Alteromonadaceae</taxon>
        <taxon>Glaciecola</taxon>
    </lineage>
</organism>
<evidence type="ECO:0000256" key="1">
    <source>
        <dbReference type="SAM" id="Phobius"/>
    </source>
</evidence>
<keyword evidence="4" id="KW-1185">Reference proteome</keyword>
<name>H5TAI1_9ALTE</name>
<dbReference type="RefSeq" id="WP_006004233.1">
    <property type="nucleotide sequence ID" value="NZ_BAET01000008.1"/>
</dbReference>
<dbReference type="Gene3D" id="3.40.50.1110">
    <property type="entry name" value="SGNH hydrolase"/>
    <property type="match status" value="1"/>
</dbReference>
<keyword evidence="1" id="KW-0472">Membrane</keyword>